<evidence type="ECO:0000256" key="3">
    <source>
        <dbReference type="ARBA" id="ARBA00012910"/>
    </source>
</evidence>
<feature type="domain" description="Pyruvate carboxyltransferase" evidence="7">
    <location>
        <begin position="4"/>
        <end position="277"/>
    </location>
</feature>
<dbReference type="InterPro" id="IPR029045">
    <property type="entry name" value="ClpP/crotonase-like_dom_sf"/>
</dbReference>
<evidence type="ECO:0000256" key="2">
    <source>
        <dbReference type="ARBA" id="ARBA00009405"/>
    </source>
</evidence>
<proteinExistence type="inferred from homology"/>
<comment type="pathway">
    <text evidence="1">Metabolic intermediate metabolism; (S)-3-hydroxy-3-methylglutaryl-CoA degradation; acetoacetate from (S)-3-hydroxy-3-methylglutaryl-CoA: step 1/1.</text>
</comment>
<dbReference type="InterPro" id="IPR000891">
    <property type="entry name" value="PYR_CT"/>
</dbReference>
<evidence type="ECO:0000256" key="1">
    <source>
        <dbReference type="ARBA" id="ARBA00005143"/>
    </source>
</evidence>
<dbReference type="InterPro" id="IPR043594">
    <property type="entry name" value="HMGL"/>
</dbReference>
<dbReference type="Gene3D" id="3.90.226.10">
    <property type="entry name" value="2-enoyl-CoA Hydratase, Chain A, domain 1"/>
    <property type="match status" value="1"/>
</dbReference>
<dbReference type="GO" id="GO:0004419">
    <property type="term" value="F:hydroxymethylglutaryl-CoA lyase activity"/>
    <property type="evidence" value="ECO:0007669"/>
    <property type="project" value="UniProtKB-EC"/>
</dbReference>
<dbReference type="Gene3D" id="3.20.20.70">
    <property type="entry name" value="Aldolase class I"/>
    <property type="match status" value="1"/>
</dbReference>
<comment type="catalytic activity">
    <reaction evidence="6">
        <text>(3S)-3-hydroxy-3-methylglutaryl-CoA = acetoacetate + acetyl-CoA</text>
        <dbReference type="Rhea" id="RHEA:24404"/>
        <dbReference type="ChEBI" id="CHEBI:13705"/>
        <dbReference type="ChEBI" id="CHEBI:43074"/>
        <dbReference type="ChEBI" id="CHEBI:57288"/>
        <dbReference type="EC" id="4.1.3.4"/>
    </reaction>
</comment>
<evidence type="ECO:0000313" key="9">
    <source>
        <dbReference type="Proteomes" id="UP000319663"/>
    </source>
</evidence>
<dbReference type="CDD" id="cd07938">
    <property type="entry name" value="DRE_TIM_HMGL"/>
    <property type="match status" value="1"/>
</dbReference>
<evidence type="ECO:0000256" key="4">
    <source>
        <dbReference type="ARBA" id="ARBA00022723"/>
    </source>
</evidence>
<evidence type="ECO:0000259" key="7">
    <source>
        <dbReference type="PROSITE" id="PS50991"/>
    </source>
</evidence>
<dbReference type="NCBIfam" id="NF004283">
    <property type="entry name" value="PRK05692.1"/>
    <property type="match status" value="1"/>
</dbReference>
<organism evidence="8 9">
    <name type="scientific">Monascus purpureus</name>
    <name type="common">Red mold</name>
    <name type="synonym">Monascus anka</name>
    <dbReference type="NCBI Taxonomy" id="5098"/>
    <lineage>
        <taxon>Eukaryota</taxon>
        <taxon>Fungi</taxon>
        <taxon>Dikarya</taxon>
        <taxon>Ascomycota</taxon>
        <taxon>Pezizomycotina</taxon>
        <taxon>Eurotiomycetes</taxon>
        <taxon>Eurotiomycetidae</taxon>
        <taxon>Eurotiales</taxon>
        <taxon>Aspergillaceae</taxon>
        <taxon>Monascus</taxon>
    </lineage>
</organism>
<dbReference type="InterPro" id="IPR013785">
    <property type="entry name" value="Aldolase_TIM"/>
</dbReference>
<dbReference type="GO" id="GO:0046951">
    <property type="term" value="P:ketone body biosynthetic process"/>
    <property type="evidence" value="ECO:0007669"/>
    <property type="project" value="TreeGrafter"/>
</dbReference>
<keyword evidence="5" id="KW-0456">Lyase</keyword>
<evidence type="ECO:0000256" key="6">
    <source>
        <dbReference type="ARBA" id="ARBA00049877"/>
    </source>
</evidence>
<dbReference type="EMBL" id="VIFY01000322">
    <property type="protein sequence ID" value="TQB67700.1"/>
    <property type="molecule type" value="Genomic_DNA"/>
</dbReference>
<accession>A0A507QL89</accession>
<dbReference type="AlphaFoldDB" id="A0A507QL89"/>
<dbReference type="Pfam" id="PF00682">
    <property type="entry name" value="HMGL-like"/>
    <property type="match status" value="1"/>
</dbReference>
<dbReference type="UniPathway" id="UPA00896">
    <property type="reaction ID" value="UER00863"/>
</dbReference>
<dbReference type="FunFam" id="3.20.20.70:FF:000201">
    <property type="entry name" value="Hydroxymethylglutaryl-CoA lyase"/>
    <property type="match status" value="1"/>
</dbReference>
<sequence length="608" mass="65026">MDKVRIVEVGPRDGLQNVKTSIPTPTKIELIKRLQQTGLQSVEITSVVSPRAIPQLSDCTTVLSNAHIQRVLQNGQIRAPVLIPNLKGLEIALQHGVREVAVFVSASEGFSRANINCSVQEGLDRAKAVAERARENNLAVRGYVSCIFACPYDGPTPLPAVLDCARQLLDMGCYEISLGDTLGVGVPSQTEKLIRFLVDAGIPVEKLAGHFHDTYGQAVANIWAAYRCGLRVFDSSVGGLGGCPYAPGAKGNVATEDVVYMFEQAGVTTGVDLASLVGIGTWISEQLRKPNESRAGNAISAKSLRKKQLPALASTPGQNRPSQRLQWTPQSAPEGLQIVKSGPNVKIILDRPRNGNALTTTMICGITDYVEKTAQDPSTTRLVIASTGKFFCTGMDLGKGSSPVAQGQATVDAQFKRLTRLFDAISNAPQVTIACVQGPAFGGGVGLAFACDIRIMSQKASVTLSEVKLGLCPATISKQVIRELGVPFAREAMLSARPVFPAEMARIGAVAKVVDESSDISAALDDYLTALKQCAPSASGMVKEIVKLGWQEGSGGPRQEEGIRRLFVEMMASDNPEAAFGLEQFQKGNKRVDWDAYTLAKRRVHAKL</sequence>
<reference evidence="8 9" key="1">
    <citation type="submission" date="2019-06" db="EMBL/GenBank/DDBJ databases">
        <title>Wine fermentation using esterase from Monascus purpureus.</title>
        <authorList>
            <person name="Geng C."/>
            <person name="Zhang Y."/>
        </authorList>
    </citation>
    <scope>NUCLEOTIDE SEQUENCE [LARGE SCALE GENOMIC DNA]</scope>
    <source>
        <strain evidence="8">HQ1</strain>
    </source>
</reference>
<dbReference type="GO" id="GO:0006552">
    <property type="term" value="P:L-leucine catabolic process"/>
    <property type="evidence" value="ECO:0007669"/>
    <property type="project" value="TreeGrafter"/>
</dbReference>
<keyword evidence="9" id="KW-1185">Reference proteome</keyword>
<dbReference type="GO" id="GO:0046872">
    <property type="term" value="F:metal ion binding"/>
    <property type="evidence" value="ECO:0007669"/>
    <property type="project" value="UniProtKB-KW"/>
</dbReference>
<dbReference type="PROSITE" id="PS50991">
    <property type="entry name" value="PYR_CT"/>
    <property type="match status" value="1"/>
</dbReference>
<dbReference type="InterPro" id="IPR001753">
    <property type="entry name" value="Enoyl-CoA_hydra/iso"/>
</dbReference>
<comment type="caution">
    <text evidence="8">The sequence shown here is derived from an EMBL/GenBank/DDBJ whole genome shotgun (WGS) entry which is preliminary data.</text>
</comment>
<dbReference type="SUPFAM" id="SSF51569">
    <property type="entry name" value="Aldolase"/>
    <property type="match status" value="1"/>
</dbReference>
<protein>
    <recommendedName>
        <fullName evidence="3">hydroxymethylglutaryl-CoA lyase</fullName>
        <ecNumber evidence="3">4.1.3.4</ecNumber>
    </recommendedName>
</protein>
<evidence type="ECO:0000313" key="8">
    <source>
        <dbReference type="EMBL" id="TQB67700.1"/>
    </source>
</evidence>
<dbReference type="EC" id="4.1.3.4" evidence="3"/>
<keyword evidence="4" id="KW-0479">Metal-binding</keyword>
<name>A0A507QL89_MONPU</name>
<dbReference type="Proteomes" id="UP000319663">
    <property type="component" value="Unassembled WGS sequence"/>
</dbReference>
<dbReference type="PANTHER" id="PTHR42738">
    <property type="entry name" value="HYDROXYMETHYLGLUTARYL-COA LYASE"/>
    <property type="match status" value="1"/>
</dbReference>
<gene>
    <name evidence="8" type="ORF">MPDQ_004922</name>
</gene>
<dbReference type="CDD" id="cd06558">
    <property type="entry name" value="crotonase-like"/>
    <property type="match status" value="1"/>
</dbReference>
<dbReference type="Pfam" id="PF00378">
    <property type="entry name" value="ECH_1"/>
    <property type="match status" value="1"/>
</dbReference>
<dbReference type="PANTHER" id="PTHR42738:SF17">
    <property type="entry name" value="HYDROXYMETHYLGLUTARYL-COA LYASE"/>
    <property type="match status" value="1"/>
</dbReference>
<dbReference type="STRING" id="5098.A0A507QL89"/>
<dbReference type="SUPFAM" id="SSF52096">
    <property type="entry name" value="ClpP/crotonase"/>
    <property type="match status" value="1"/>
</dbReference>
<evidence type="ECO:0000256" key="5">
    <source>
        <dbReference type="ARBA" id="ARBA00023239"/>
    </source>
</evidence>
<comment type="similarity">
    <text evidence="2">Belongs to the HMG-CoA lyase family.</text>
</comment>